<dbReference type="RefSeq" id="WP_036559515.1">
    <property type="nucleotide sequence ID" value="NZ_JRNI01000027.1"/>
</dbReference>
<protein>
    <submittedName>
        <fullName evidence="4">Transporter</fullName>
    </submittedName>
</protein>
<dbReference type="NCBIfam" id="TIGR00638">
    <property type="entry name" value="Mop"/>
    <property type="match status" value="2"/>
</dbReference>
<dbReference type="PROSITE" id="PS51866">
    <property type="entry name" value="MOP"/>
    <property type="match status" value="2"/>
</dbReference>
<evidence type="ECO:0000313" key="4">
    <source>
        <dbReference type="EMBL" id="KGF30332.1"/>
    </source>
</evidence>
<dbReference type="GO" id="GO:0015689">
    <property type="term" value="P:molybdate ion transport"/>
    <property type="evidence" value="ECO:0007669"/>
    <property type="project" value="InterPro"/>
</dbReference>
<sequence>MKTSARNQFEGTVKSITTGSVNDEVTLEIANGALITAIITKESTAHLGLTEGAKAFALVKASSVILATDLEGVKLSTRNQLTGTVTELNKGAVNAEVALEVAPGMVITTIVTNQSVDNLGLAPGVKATAIIKASHVIVGTKA</sequence>
<dbReference type="InterPro" id="IPR008995">
    <property type="entry name" value="Mo/tungstate-bd_C_term_dom"/>
</dbReference>
<proteinExistence type="predicted"/>
<evidence type="ECO:0000256" key="2">
    <source>
        <dbReference type="PROSITE-ProRule" id="PRU01213"/>
    </source>
</evidence>
<keyword evidence="5" id="KW-1185">Reference proteome</keyword>
<gene>
    <name evidence="4" type="ORF">HMPREF2130_07125</name>
</gene>
<dbReference type="Gene3D" id="2.40.50.100">
    <property type="match status" value="2"/>
</dbReference>
<dbReference type="Pfam" id="PF03459">
    <property type="entry name" value="TOBE"/>
    <property type="match status" value="2"/>
</dbReference>
<feature type="domain" description="Mop" evidence="3">
    <location>
        <begin position="2"/>
        <end position="68"/>
    </location>
</feature>
<evidence type="ECO:0000259" key="3">
    <source>
        <dbReference type="PROSITE" id="PS51866"/>
    </source>
</evidence>
<dbReference type="Proteomes" id="UP000029629">
    <property type="component" value="Unassembled WGS sequence"/>
</dbReference>
<dbReference type="PANTHER" id="PTHR30432:SF1">
    <property type="entry name" value="DNA-BINDING TRANSCRIPTIONAL DUAL REGULATOR MODE"/>
    <property type="match status" value="1"/>
</dbReference>
<dbReference type="InterPro" id="IPR004606">
    <property type="entry name" value="Mop_domain"/>
</dbReference>
<feature type="domain" description="Mop" evidence="3">
    <location>
        <begin position="74"/>
        <end position="140"/>
    </location>
</feature>
<dbReference type="SUPFAM" id="SSF50331">
    <property type="entry name" value="MOP-like"/>
    <property type="match status" value="2"/>
</dbReference>
<keyword evidence="1 2" id="KW-0500">Molybdenum</keyword>
<dbReference type="InterPro" id="IPR005116">
    <property type="entry name" value="Transp-assoc_OB_typ1"/>
</dbReference>
<reference evidence="4 5" key="1">
    <citation type="submission" date="2014-07" db="EMBL/GenBank/DDBJ databases">
        <authorList>
            <person name="McCorrison J."/>
            <person name="Sanka R."/>
            <person name="Torralba M."/>
            <person name="Gillis M."/>
            <person name="Haft D.H."/>
            <person name="Methe B."/>
            <person name="Sutton G."/>
            <person name="Nelson K.E."/>
        </authorList>
    </citation>
    <scope>NUCLEOTIDE SEQUENCE [LARGE SCALE GENOMIC DNA]</scope>
    <source>
        <strain evidence="4 5">DNF00040</strain>
    </source>
</reference>
<dbReference type="OrthoDB" id="9800709at2"/>
<dbReference type="InterPro" id="IPR051815">
    <property type="entry name" value="Molybdate_resp_trans_reg"/>
</dbReference>
<accession>A0A096AI24</accession>
<organism evidence="4 5">
    <name type="scientific">Oligella urethralis DNF00040</name>
    <dbReference type="NCBI Taxonomy" id="1401065"/>
    <lineage>
        <taxon>Bacteria</taxon>
        <taxon>Pseudomonadati</taxon>
        <taxon>Pseudomonadota</taxon>
        <taxon>Betaproteobacteria</taxon>
        <taxon>Burkholderiales</taxon>
        <taxon>Alcaligenaceae</taxon>
        <taxon>Oligella</taxon>
    </lineage>
</organism>
<name>A0A096AI24_9BURK</name>
<comment type="caution">
    <text evidence="4">The sequence shown here is derived from an EMBL/GenBank/DDBJ whole genome shotgun (WGS) entry which is preliminary data.</text>
</comment>
<dbReference type="PANTHER" id="PTHR30432">
    <property type="entry name" value="TRANSCRIPTIONAL REGULATOR MODE"/>
    <property type="match status" value="1"/>
</dbReference>
<evidence type="ECO:0000256" key="1">
    <source>
        <dbReference type="ARBA" id="ARBA00022505"/>
    </source>
</evidence>
<evidence type="ECO:0000313" key="5">
    <source>
        <dbReference type="Proteomes" id="UP000029629"/>
    </source>
</evidence>
<dbReference type="EMBL" id="JRNI01000027">
    <property type="protein sequence ID" value="KGF30332.1"/>
    <property type="molecule type" value="Genomic_DNA"/>
</dbReference>
<dbReference type="eggNOG" id="COG3585">
    <property type="taxonomic scope" value="Bacteria"/>
</dbReference>
<dbReference type="AlphaFoldDB" id="A0A096AI24"/>